<evidence type="ECO:0000256" key="7">
    <source>
        <dbReference type="ARBA" id="ARBA00023136"/>
    </source>
</evidence>
<evidence type="ECO:0000256" key="9">
    <source>
        <dbReference type="RuleBase" id="RU369079"/>
    </source>
</evidence>
<dbReference type="GO" id="GO:0005886">
    <property type="term" value="C:plasma membrane"/>
    <property type="evidence" value="ECO:0007669"/>
    <property type="project" value="UniProtKB-SubCell"/>
</dbReference>
<dbReference type="Pfam" id="PF04290">
    <property type="entry name" value="DctQ"/>
    <property type="match status" value="1"/>
</dbReference>
<dbReference type="GO" id="GO:0022857">
    <property type="term" value="F:transmembrane transporter activity"/>
    <property type="evidence" value="ECO:0007669"/>
    <property type="project" value="UniProtKB-UniRule"/>
</dbReference>
<gene>
    <name evidence="11" type="ORF">I8E28_07940</name>
</gene>
<evidence type="ECO:0000256" key="8">
    <source>
        <dbReference type="ARBA" id="ARBA00038436"/>
    </source>
</evidence>
<feature type="transmembrane region" description="Helical" evidence="9">
    <location>
        <begin position="85"/>
        <end position="103"/>
    </location>
</feature>
<name>A0A934PZQ9_9BURK</name>
<keyword evidence="7 9" id="KW-0472">Membrane</keyword>
<keyword evidence="6 9" id="KW-1133">Transmembrane helix</keyword>
<keyword evidence="2 9" id="KW-0813">Transport</keyword>
<dbReference type="Proteomes" id="UP000617041">
    <property type="component" value="Unassembled WGS sequence"/>
</dbReference>
<comment type="subcellular location">
    <subcellularLocation>
        <location evidence="1 9">Cell inner membrane</location>
        <topology evidence="1 9">Multi-pass membrane protein</topology>
    </subcellularLocation>
</comment>
<keyword evidence="12" id="KW-1185">Reference proteome</keyword>
<comment type="similarity">
    <text evidence="8 9">Belongs to the TRAP transporter small permease family.</text>
</comment>
<dbReference type="InterPro" id="IPR007387">
    <property type="entry name" value="TRAP_DctQ"/>
</dbReference>
<evidence type="ECO:0000313" key="11">
    <source>
        <dbReference type="EMBL" id="MBK0392520.1"/>
    </source>
</evidence>
<keyword evidence="3" id="KW-1003">Cell membrane</keyword>
<dbReference type="GO" id="GO:0015740">
    <property type="term" value="P:C4-dicarboxylate transport"/>
    <property type="evidence" value="ECO:0007669"/>
    <property type="project" value="TreeGrafter"/>
</dbReference>
<comment type="caution">
    <text evidence="11">The sequence shown here is derived from an EMBL/GenBank/DDBJ whole genome shotgun (WGS) entry which is preliminary data.</text>
</comment>
<dbReference type="AlphaFoldDB" id="A0A934PZQ9"/>
<proteinExistence type="inferred from homology"/>
<keyword evidence="5 9" id="KW-0812">Transmembrane</keyword>
<sequence length="169" mass="18575">MRRLLAAAELVAALFLLAIALLTSGNVVLRDVFSYQIPDWYDGARMLLGIALFWGVALATYYGSHICVDALWEHLDTGGRRQLDIVATVCTLAFLVPLAWMVWVKVAGTGTQGTMDLRMPLWIFYSVASVGTTVAVMLAIARIVLLWRGETDRLRPPALDDQAEATHVA</sequence>
<feature type="transmembrane region" description="Helical" evidence="9">
    <location>
        <begin position="46"/>
        <end position="64"/>
    </location>
</feature>
<evidence type="ECO:0000256" key="6">
    <source>
        <dbReference type="ARBA" id="ARBA00022989"/>
    </source>
</evidence>
<comment type="caution">
    <text evidence="9">Lacks conserved residue(s) required for the propagation of feature annotation.</text>
</comment>
<accession>A0A934PZQ9</accession>
<reference evidence="11" key="1">
    <citation type="submission" date="2020-12" db="EMBL/GenBank/DDBJ databases">
        <title>Ramlibacter sp. nov., isolated from a freshwater alga, Cryptomonas.</title>
        <authorList>
            <person name="Kim H.M."/>
            <person name="Jeon C.O."/>
        </authorList>
    </citation>
    <scope>NUCLEOTIDE SEQUENCE</scope>
    <source>
        <strain evidence="11">CrO1</strain>
    </source>
</reference>
<protein>
    <recommendedName>
        <fullName evidence="9">TRAP transporter small permease protein</fullName>
    </recommendedName>
</protein>
<evidence type="ECO:0000256" key="5">
    <source>
        <dbReference type="ARBA" id="ARBA00022692"/>
    </source>
</evidence>
<comment type="subunit">
    <text evidence="9">The complex comprises the extracytoplasmic solute receptor protein and the two transmembrane proteins.</text>
</comment>
<evidence type="ECO:0000256" key="4">
    <source>
        <dbReference type="ARBA" id="ARBA00022519"/>
    </source>
</evidence>
<evidence type="ECO:0000256" key="3">
    <source>
        <dbReference type="ARBA" id="ARBA00022475"/>
    </source>
</evidence>
<dbReference type="RefSeq" id="WP_200787450.1">
    <property type="nucleotide sequence ID" value="NZ_JAEDAO010000001.1"/>
</dbReference>
<feature type="transmembrane region" description="Helical" evidence="9">
    <location>
        <begin position="123"/>
        <end position="145"/>
    </location>
</feature>
<dbReference type="PANTHER" id="PTHR35011:SF2">
    <property type="entry name" value="2,3-DIKETO-L-GULONATE TRAP TRANSPORTER SMALL PERMEASE PROTEIN YIAM"/>
    <property type="match status" value="1"/>
</dbReference>
<comment type="function">
    <text evidence="9">Part of the tripartite ATP-independent periplasmic (TRAP) transport system.</text>
</comment>
<evidence type="ECO:0000313" key="12">
    <source>
        <dbReference type="Proteomes" id="UP000617041"/>
    </source>
</evidence>
<organism evidence="11 12">
    <name type="scientific">Ramlibacter algicola</name>
    <dbReference type="NCBI Taxonomy" id="2795217"/>
    <lineage>
        <taxon>Bacteria</taxon>
        <taxon>Pseudomonadati</taxon>
        <taxon>Pseudomonadota</taxon>
        <taxon>Betaproteobacteria</taxon>
        <taxon>Burkholderiales</taxon>
        <taxon>Comamonadaceae</taxon>
        <taxon>Ramlibacter</taxon>
    </lineage>
</organism>
<dbReference type="InterPro" id="IPR055348">
    <property type="entry name" value="DctQ"/>
</dbReference>
<dbReference type="EMBL" id="JAEDAO010000001">
    <property type="protein sequence ID" value="MBK0392520.1"/>
    <property type="molecule type" value="Genomic_DNA"/>
</dbReference>
<evidence type="ECO:0000259" key="10">
    <source>
        <dbReference type="Pfam" id="PF04290"/>
    </source>
</evidence>
<feature type="domain" description="Tripartite ATP-independent periplasmic transporters DctQ component" evidence="10">
    <location>
        <begin position="19"/>
        <end position="148"/>
    </location>
</feature>
<keyword evidence="4 9" id="KW-0997">Cell inner membrane</keyword>
<evidence type="ECO:0000256" key="1">
    <source>
        <dbReference type="ARBA" id="ARBA00004429"/>
    </source>
</evidence>
<evidence type="ECO:0000256" key="2">
    <source>
        <dbReference type="ARBA" id="ARBA00022448"/>
    </source>
</evidence>
<dbReference type="PANTHER" id="PTHR35011">
    <property type="entry name" value="2,3-DIKETO-L-GULONATE TRAP TRANSPORTER SMALL PERMEASE PROTEIN YIAM"/>
    <property type="match status" value="1"/>
</dbReference>